<feature type="compositionally biased region" description="Basic and acidic residues" evidence="1">
    <location>
        <begin position="352"/>
        <end position="362"/>
    </location>
</feature>
<evidence type="ECO:0008006" key="6">
    <source>
        <dbReference type="Google" id="ProtNLM"/>
    </source>
</evidence>
<organism evidence="4 5">
    <name type="scientific">Candidatus Aquicultor secundus</name>
    <dbReference type="NCBI Taxonomy" id="1973895"/>
    <lineage>
        <taxon>Bacteria</taxon>
        <taxon>Bacillati</taxon>
        <taxon>Actinomycetota</taxon>
        <taxon>Candidatus Aquicultoria</taxon>
        <taxon>Candidatus Aquicultorales</taxon>
        <taxon>Candidatus Aquicultoraceae</taxon>
        <taxon>Candidatus Aquicultor</taxon>
    </lineage>
</organism>
<accession>A0A2M7TAA8</accession>
<evidence type="ECO:0000313" key="4">
    <source>
        <dbReference type="EMBL" id="PIZ41885.1"/>
    </source>
</evidence>
<feature type="region of interest" description="Disordered" evidence="1">
    <location>
        <begin position="340"/>
        <end position="362"/>
    </location>
</feature>
<name>A0A2M7TAA8_9ACTN</name>
<proteinExistence type="predicted"/>
<sequence>MMNKKVNVALIGYGYWGPNLLRNLKSYTECNVEYVCDRSLDRLHRVRNHYPNQPVTQDFNSVINNPHIDALVIATPISTHFSLAMRSIEAKKHVLVEKPLTDNAHDGEVLVRAASRRGVKLMVGHTFLFSPPVRKIKEIIDSGGLGSIYYVSMSRVNPGLHQNDASVISDVDVVWDLAPHDISMLLYWLSEEPASVHTCGRGCMRPDVPDVAFINISFPSGVIAEIHLSWLSPVKIRRTMVVGSKKVIIYDDTESIEKVRVFEHGAEFVENESFGEFLWSYQTGDVYAPRLDNYEPLASEIKHFLDCIVNDNNPITDGLAGLQVVRTLDAASKSLLEATNTFGEGSNGGNGQHDRKPEHDLS</sequence>
<evidence type="ECO:0000259" key="2">
    <source>
        <dbReference type="Pfam" id="PF01408"/>
    </source>
</evidence>
<dbReference type="EMBL" id="PFNG01000038">
    <property type="protein sequence ID" value="PIZ41885.1"/>
    <property type="molecule type" value="Genomic_DNA"/>
</dbReference>
<evidence type="ECO:0000313" key="5">
    <source>
        <dbReference type="Proteomes" id="UP000230956"/>
    </source>
</evidence>
<dbReference type="PANTHER" id="PTHR43377:SF6">
    <property type="entry name" value="GFO_IDH_MOCA-LIKE OXIDOREDUCTASE N-TERMINAL DOMAIN-CONTAINING PROTEIN"/>
    <property type="match status" value="1"/>
</dbReference>
<dbReference type="SUPFAM" id="SSF51735">
    <property type="entry name" value="NAD(P)-binding Rossmann-fold domains"/>
    <property type="match status" value="1"/>
</dbReference>
<dbReference type="PANTHER" id="PTHR43377">
    <property type="entry name" value="BILIVERDIN REDUCTASE A"/>
    <property type="match status" value="1"/>
</dbReference>
<comment type="caution">
    <text evidence="4">The sequence shown here is derived from an EMBL/GenBank/DDBJ whole genome shotgun (WGS) entry which is preliminary data.</text>
</comment>
<dbReference type="GO" id="GO:0000166">
    <property type="term" value="F:nucleotide binding"/>
    <property type="evidence" value="ECO:0007669"/>
    <property type="project" value="InterPro"/>
</dbReference>
<dbReference type="InterPro" id="IPR055170">
    <property type="entry name" value="GFO_IDH_MocA-like_dom"/>
</dbReference>
<dbReference type="InterPro" id="IPR051450">
    <property type="entry name" value="Gfo/Idh/MocA_Oxidoreductases"/>
</dbReference>
<reference evidence="5" key="1">
    <citation type="submission" date="2017-09" db="EMBL/GenBank/DDBJ databases">
        <title>Depth-based differentiation of microbial function through sediment-hosted aquifers and enrichment of novel symbionts in the deep terrestrial subsurface.</title>
        <authorList>
            <person name="Probst A.J."/>
            <person name="Ladd B."/>
            <person name="Jarett J.K."/>
            <person name="Geller-Mcgrath D.E."/>
            <person name="Sieber C.M.K."/>
            <person name="Emerson J.B."/>
            <person name="Anantharaman K."/>
            <person name="Thomas B.C."/>
            <person name="Malmstrom R."/>
            <person name="Stieglmeier M."/>
            <person name="Klingl A."/>
            <person name="Woyke T."/>
            <person name="Ryan C.M."/>
            <person name="Banfield J.F."/>
        </authorList>
    </citation>
    <scope>NUCLEOTIDE SEQUENCE [LARGE SCALE GENOMIC DNA]</scope>
</reference>
<feature type="domain" description="GFO/IDH/MocA-like oxidoreductase" evidence="3">
    <location>
        <begin position="133"/>
        <end position="248"/>
    </location>
</feature>
<feature type="domain" description="Gfo/Idh/MocA-like oxidoreductase N-terminal" evidence="2">
    <location>
        <begin position="6"/>
        <end position="125"/>
    </location>
</feature>
<dbReference type="InterPro" id="IPR036291">
    <property type="entry name" value="NAD(P)-bd_dom_sf"/>
</dbReference>
<dbReference type="RefSeq" id="WP_286679421.1">
    <property type="nucleotide sequence ID" value="NZ_MNXI01000150.1"/>
</dbReference>
<protein>
    <recommendedName>
        <fullName evidence="6">Gfo/Idh/MocA family oxidoreductase</fullName>
    </recommendedName>
</protein>
<dbReference type="Proteomes" id="UP000230956">
    <property type="component" value="Unassembled WGS sequence"/>
</dbReference>
<dbReference type="Pfam" id="PF01408">
    <property type="entry name" value="GFO_IDH_MocA"/>
    <property type="match status" value="1"/>
</dbReference>
<dbReference type="SUPFAM" id="SSF55347">
    <property type="entry name" value="Glyceraldehyde-3-phosphate dehydrogenase-like, C-terminal domain"/>
    <property type="match status" value="1"/>
</dbReference>
<dbReference type="Gene3D" id="3.40.50.720">
    <property type="entry name" value="NAD(P)-binding Rossmann-like Domain"/>
    <property type="match status" value="1"/>
</dbReference>
<dbReference type="Gene3D" id="3.30.360.10">
    <property type="entry name" value="Dihydrodipicolinate Reductase, domain 2"/>
    <property type="match status" value="1"/>
</dbReference>
<dbReference type="Pfam" id="PF22725">
    <property type="entry name" value="GFO_IDH_MocA_C3"/>
    <property type="match status" value="1"/>
</dbReference>
<gene>
    <name evidence="4" type="ORF">COY37_01535</name>
</gene>
<dbReference type="InterPro" id="IPR000683">
    <property type="entry name" value="Gfo/Idh/MocA-like_OxRdtase_N"/>
</dbReference>
<evidence type="ECO:0000256" key="1">
    <source>
        <dbReference type="SAM" id="MobiDB-lite"/>
    </source>
</evidence>
<evidence type="ECO:0000259" key="3">
    <source>
        <dbReference type="Pfam" id="PF22725"/>
    </source>
</evidence>
<dbReference type="AlphaFoldDB" id="A0A2M7TAA8"/>